<evidence type="ECO:0000313" key="7">
    <source>
        <dbReference type="Proteomes" id="UP000066480"/>
    </source>
</evidence>
<evidence type="ECO:0000256" key="1">
    <source>
        <dbReference type="ARBA" id="ARBA00009670"/>
    </source>
</evidence>
<organism evidence="6 7">
    <name type="scientific">Luteipulveratus mongoliensis</name>
    <dbReference type="NCBI Taxonomy" id="571913"/>
    <lineage>
        <taxon>Bacteria</taxon>
        <taxon>Bacillati</taxon>
        <taxon>Actinomycetota</taxon>
        <taxon>Actinomycetes</taxon>
        <taxon>Micrococcales</taxon>
        <taxon>Dermacoccaceae</taxon>
        <taxon>Luteipulveratus</taxon>
    </lineage>
</organism>
<dbReference type="InterPro" id="IPR011009">
    <property type="entry name" value="Kinase-like_dom_sf"/>
</dbReference>
<dbReference type="EMBL" id="CP011112">
    <property type="protein sequence ID" value="AKU17606.1"/>
    <property type="molecule type" value="Genomic_DNA"/>
</dbReference>
<gene>
    <name evidence="6" type="ORF">VV02_20090</name>
</gene>
<dbReference type="GO" id="GO:0005524">
    <property type="term" value="F:ATP binding"/>
    <property type="evidence" value="ECO:0007669"/>
    <property type="project" value="UniProtKB-KW"/>
</dbReference>
<dbReference type="Proteomes" id="UP000066480">
    <property type="component" value="Chromosome"/>
</dbReference>
<dbReference type="InterPro" id="IPR051409">
    <property type="entry name" value="Atypical_kinase_ADCK"/>
</dbReference>
<dbReference type="KEGG" id="lmoi:VV02_20090"/>
<protein>
    <submittedName>
        <fullName evidence="6">ABC transporter ATP-binding protein</fullName>
    </submittedName>
</protein>
<dbReference type="GO" id="GO:0016740">
    <property type="term" value="F:transferase activity"/>
    <property type="evidence" value="ECO:0007669"/>
    <property type="project" value="UniProtKB-KW"/>
</dbReference>
<dbReference type="PANTHER" id="PTHR43851">
    <property type="match status" value="1"/>
</dbReference>
<evidence type="ECO:0000256" key="2">
    <source>
        <dbReference type="ARBA" id="ARBA00022679"/>
    </source>
</evidence>
<feature type="domain" description="ABC1 atypical kinase-like" evidence="5">
    <location>
        <begin position="93"/>
        <end position="331"/>
    </location>
</feature>
<keyword evidence="7" id="KW-1185">Reference proteome</keyword>
<dbReference type="PANTHER" id="PTHR43851:SF3">
    <property type="entry name" value="COENZYME Q8"/>
    <property type="match status" value="1"/>
</dbReference>
<accession>A0A0K1JLL7</accession>
<dbReference type="STRING" id="571913.VV02_20090"/>
<evidence type="ECO:0000256" key="4">
    <source>
        <dbReference type="ARBA" id="ARBA00022840"/>
    </source>
</evidence>
<dbReference type="InterPro" id="IPR034646">
    <property type="entry name" value="ADCK3_dom"/>
</dbReference>
<dbReference type="Pfam" id="PF03109">
    <property type="entry name" value="ABC1"/>
    <property type="match status" value="1"/>
</dbReference>
<sequence length="440" mass="47672">MSELPRKAVVRSARLATLPIGFAGRAALGFGKRVGGKPAELVAAELQARTAEQLFQVLGSLKGGAMKFGQSLSMFESALPEELAGPYRATLTKLQDAAPPMPVSMVHTTLEDELGEDWRDLFESFDDEPSAAASIGQVHRAVWSDGRDVAVKVQYPGAASALMSDLNQLTRVVRLAAGWVPGLDLAPILDELKGRMAEELDYQLEAASQEQLAEAYDGDPDFLLPQVVTSSEHVIVSEWIDGTPLSKIISSGTPEQRDLAATRYLEFLVGAPERSGLLHADPHPGNYRLLPDGRLGVLDFGAVNRLPDGLPPATGQLLTLALEGDADGLVEGLREEGFIKSRISIDADELLDYLGRFLEPLHEPTFAFSRSWLRGIFAYINDPRSSQFTVGLRLNLPPQYLLIHRTWLGGIAVLCQIEGTVPAREIIDRCVPGANLPPLA</sequence>
<evidence type="ECO:0000259" key="5">
    <source>
        <dbReference type="Pfam" id="PF03109"/>
    </source>
</evidence>
<dbReference type="RefSeq" id="WP_052594406.1">
    <property type="nucleotide sequence ID" value="NZ_CP011112.1"/>
</dbReference>
<dbReference type="CDD" id="cd13970">
    <property type="entry name" value="ABC1_ADCK3"/>
    <property type="match status" value="1"/>
</dbReference>
<keyword evidence="3" id="KW-0547">Nucleotide-binding</keyword>
<reference evidence="6 7" key="1">
    <citation type="submission" date="2015-03" db="EMBL/GenBank/DDBJ databases">
        <title>Luteipulveratus halotolerans sp. nov., a novel actinobacterium (Dermacoccaceae) from Sarawak, Malaysia.</title>
        <authorList>
            <person name="Juboi H."/>
            <person name="Basik A."/>
            <person name="Shamsul S.S."/>
            <person name="Arnold P."/>
            <person name="Schmitt E.K."/>
            <person name="Sanglier J.-J."/>
            <person name="Yeo T."/>
        </authorList>
    </citation>
    <scope>NUCLEOTIDE SEQUENCE [LARGE SCALE GENOMIC DNA]</scope>
    <source>
        <strain evidence="6 7">MN07-A0370</strain>
    </source>
</reference>
<dbReference type="InterPro" id="IPR004147">
    <property type="entry name" value="ABC1_dom"/>
</dbReference>
<name>A0A0K1JLL7_9MICO</name>
<keyword evidence="4 6" id="KW-0067">ATP-binding</keyword>
<dbReference type="PATRIC" id="fig|571913.6.peg.4070"/>
<dbReference type="SUPFAM" id="SSF56112">
    <property type="entry name" value="Protein kinase-like (PK-like)"/>
    <property type="match status" value="1"/>
</dbReference>
<evidence type="ECO:0000313" key="6">
    <source>
        <dbReference type="EMBL" id="AKU17606.1"/>
    </source>
</evidence>
<comment type="similarity">
    <text evidence="1">Belongs to the protein kinase superfamily. ADCK protein kinase family.</text>
</comment>
<dbReference type="AlphaFoldDB" id="A0A0K1JLL7"/>
<keyword evidence="2" id="KW-0808">Transferase</keyword>
<dbReference type="OrthoDB" id="9795390at2"/>
<evidence type="ECO:0000256" key="3">
    <source>
        <dbReference type="ARBA" id="ARBA00022741"/>
    </source>
</evidence>
<proteinExistence type="inferred from homology"/>